<gene>
    <name evidence="2" type="ORF">thalar_01600</name>
</gene>
<dbReference type="Gene3D" id="3.90.850.10">
    <property type="entry name" value="Fumarylacetoacetase-like, C-terminal domain"/>
    <property type="match status" value="1"/>
</dbReference>
<evidence type="ECO:0000259" key="1">
    <source>
        <dbReference type="Pfam" id="PF01557"/>
    </source>
</evidence>
<dbReference type="PANTHER" id="PTHR43211:SF1">
    <property type="entry name" value="BLL6422 PROTEIN"/>
    <property type="match status" value="1"/>
</dbReference>
<reference evidence="3" key="1">
    <citation type="journal article" date="2013" name="Stand. Genomic Sci.">
        <title>Genome sequence of the Litoreibacter arenae type strain (DSM 19593(T)), a member of the Roseobacter clade isolated from sea sand.</title>
        <authorList>
            <person name="Riedel T."/>
            <person name="Fiebig A."/>
            <person name="Petersen J."/>
            <person name="Gronow S."/>
            <person name="Kyrpides N.C."/>
            <person name="Goker M."/>
            <person name="Klenk H.P."/>
        </authorList>
    </citation>
    <scope>NUCLEOTIDE SEQUENCE [LARGE SCALE GENOMIC DNA]</scope>
    <source>
        <strain evidence="3">DSM 19593</strain>
    </source>
</reference>
<keyword evidence="3" id="KW-1185">Reference proteome</keyword>
<dbReference type="OrthoDB" id="5197601at2"/>
<sequence length="340" mass="37832">MKLTTFTHNDRTHFGFAIDDRVVPFSAFDADTSALRSVDNYLDDLDAAFPAAQAIAARVANDPALLVEGKTAFAITDVTLELPLKPVMFYDMLTSPTHVYLSAKTMLKYEMNAVLRATVMPLLLRKQKKASEDLSQPEVPEYYKGNVASFTGTGSPLVWPHYTSFLDVEPELAFVTGNSTGSKVAGYLIINDCSARDIQMPEIGGTRLGPQRSKDFQNVMSPFIVTPDEKDPFDCKVDVRIGDRHHWTGRSDKYALPPHEAVAFMEKTARLQPGTLIALGTIPRCNCLDNDIWVQPGDKIRVEFEGIGIMENTVAAPEYLDRAQATRWGERADLKQYYKG</sequence>
<name>S9RQC2_9RHOB</name>
<accession>S9RQC2</accession>
<evidence type="ECO:0000313" key="3">
    <source>
        <dbReference type="Proteomes" id="UP000015351"/>
    </source>
</evidence>
<dbReference type="Pfam" id="PF01557">
    <property type="entry name" value="FAA_hydrolase"/>
    <property type="match status" value="1"/>
</dbReference>
<dbReference type="SUPFAM" id="SSF56529">
    <property type="entry name" value="FAH"/>
    <property type="match status" value="1"/>
</dbReference>
<dbReference type="GO" id="GO:0003824">
    <property type="term" value="F:catalytic activity"/>
    <property type="evidence" value="ECO:0007669"/>
    <property type="project" value="InterPro"/>
</dbReference>
<dbReference type="eggNOG" id="COG0179">
    <property type="taxonomic scope" value="Bacteria"/>
</dbReference>
<dbReference type="InterPro" id="IPR036663">
    <property type="entry name" value="Fumarylacetoacetase_C_sf"/>
</dbReference>
<feature type="domain" description="Fumarylacetoacetase-like C-terminal" evidence="1">
    <location>
        <begin position="127"/>
        <end position="314"/>
    </location>
</feature>
<dbReference type="AlphaFoldDB" id="S9RQC2"/>
<dbReference type="Proteomes" id="UP000015351">
    <property type="component" value="Unassembled WGS sequence"/>
</dbReference>
<dbReference type="HOGENOM" id="CLU_028458_3_0_5"/>
<protein>
    <recommendedName>
        <fullName evidence="1">Fumarylacetoacetase-like C-terminal domain-containing protein</fullName>
    </recommendedName>
</protein>
<dbReference type="STRING" id="1123360.thalar_01600"/>
<comment type="caution">
    <text evidence="2">The sequence shown here is derived from an EMBL/GenBank/DDBJ whole genome shotgun (WGS) entry which is preliminary data.</text>
</comment>
<evidence type="ECO:0000313" key="2">
    <source>
        <dbReference type="EMBL" id="EPX80260.1"/>
    </source>
</evidence>
<dbReference type="EMBL" id="AONI01000009">
    <property type="protein sequence ID" value="EPX80260.1"/>
    <property type="molecule type" value="Genomic_DNA"/>
</dbReference>
<organism evidence="2 3">
    <name type="scientific">Litoreibacter arenae DSM 19593</name>
    <dbReference type="NCBI Taxonomy" id="1123360"/>
    <lineage>
        <taxon>Bacteria</taxon>
        <taxon>Pseudomonadati</taxon>
        <taxon>Pseudomonadota</taxon>
        <taxon>Alphaproteobacteria</taxon>
        <taxon>Rhodobacterales</taxon>
        <taxon>Roseobacteraceae</taxon>
        <taxon>Litoreibacter</taxon>
    </lineage>
</organism>
<dbReference type="RefSeq" id="WP_021100166.1">
    <property type="nucleotide sequence ID" value="NZ_KE557306.1"/>
</dbReference>
<dbReference type="PANTHER" id="PTHR43211">
    <property type="entry name" value="FUMARYLACETOACETATE HYDROLASE"/>
    <property type="match status" value="1"/>
</dbReference>
<proteinExistence type="predicted"/>
<dbReference type="InterPro" id="IPR011234">
    <property type="entry name" value="Fumarylacetoacetase-like_C"/>
</dbReference>